<keyword evidence="2 3" id="KW-0175">Coiled coil</keyword>
<evidence type="ECO:0000256" key="1">
    <source>
        <dbReference type="ARBA" id="ARBA00004196"/>
    </source>
</evidence>
<comment type="caution">
    <text evidence="5">The sequence shown here is derived from an EMBL/GenBank/DDBJ whole genome shotgun (WGS) entry which is preliminary data.</text>
</comment>
<proteinExistence type="predicted"/>
<dbReference type="OrthoDB" id="9763546at2"/>
<accession>A0A558HEA5</accession>
<protein>
    <submittedName>
        <fullName evidence="5">HlyD family efflux transporter periplasmic adaptor subunit</fullName>
    </submittedName>
</protein>
<dbReference type="RefSeq" id="WP_144728050.1">
    <property type="nucleotide sequence ID" value="NZ_CAWOWR010000044.1"/>
</dbReference>
<evidence type="ECO:0000256" key="4">
    <source>
        <dbReference type="SAM" id="Phobius"/>
    </source>
</evidence>
<dbReference type="PANTHER" id="PTHR32347:SF14">
    <property type="entry name" value="EFFLUX SYSTEM COMPONENT YKNX-RELATED"/>
    <property type="match status" value="1"/>
</dbReference>
<dbReference type="Proteomes" id="UP000319941">
    <property type="component" value="Unassembled WGS sequence"/>
</dbReference>
<gene>
    <name evidence="5" type="ORF">FQP86_16490</name>
</gene>
<keyword evidence="4" id="KW-0472">Membrane</keyword>
<dbReference type="PANTHER" id="PTHR32347">
    <property type="entry name" value="EFFLUX SYSTEM COMPONENT YKNX-RELATED"/>
    <property type="match status" value="1"/>
</dbReference>
<evidence type="ECO:0000313" key="5">
    <source>
        <dbReference type="EMBL" id="TVU67470.1"/>
    </source>
</evidence>
<dbReference type="Gene3D" id="1.10.287.470">
    <property type="entry name" value="Helix hairpin bin"/>
    <property type="match status" value="1"/>
</dbReference>
<dbReference type="EMBL" id="VNFH01000014">
    <property type="protein sequence ID" value="TVU67470.1"/>
    <property type="molecule type" value="Genomic_DNA"/>
</dbReference>
<keyword evidence="4" id="KW-1133">Transmembrane helix</keyword>
<evidence type="ECO:0000256" key="2">
    <source>
        <dbReference type="ARBA" id="ARBA00023054"/>
    </source>
</evidence>
<dbReference type="SUPFAM" id="SSF111369">
    <property type="entry name" value="HlyD-like secretion proteins"/>
    <property type="match status" value="1"/>
</dbReference>
<dbReference type="InterPro" id="IPR050465">
    <property type="entry name" value="UPF0194_transport"/>
</dbReference>
<dbReference type="STRING" id="553385.GCA_000591415_00145"/>
<name>A0A558HEA5_9GAMM</name>
<organism evidence="5 6">
    <name type="scientific">Cobetia crustatorum</name>
    <dbReference type="NCBI Taxonomy" id="553385"/>
    <lineage>
        <taxon>Bacteria</taxon>
        <taxon>Pseudomonadati</taxon>
        <taxon>Pseudomonadota</taxon>
        <taxon>Gammaproteobacteria</taxon>
        <taxon>Oceanospirillales</taxon>
        <taxon>Halomonadaceae</taxon>
        <taxon>Cobetia</taxon>
    </lineage>
</organism>
<evidence type="ECO:0000256" key="3">
    <source>
        <dbReference type="SAM" id="Coils"/>
    </source>
</evidence>
<dbReference type="Gene3D" id="2.40.30.170">
    <property type="match status" value="1"/>
</dbReference>
<sequence>MNRRVEMSGSVTTDRLAGLITLQKRLMGAKGRREAEYVLVNDTAYLFPARQLLLVSNGKLTAHSGATDVEQQSPYLHWVRRVIKALELDRTDISRKVSAESADKPEQIVLITPERLTERDSILGGQWSEHWPREGIWVPMVWRGRIEGGLLLLREKPWNESEQRLLTHWVQGAENVLARHSGRPRAPLGKRLLWGAVIATLALLMLVPVRLSVLGQAEIVPEVSSIIRSPLDGVLKELFIAPNQQVKQGQLLARLDDAELKGRLAEASQSFAVAQAEYARARQRAFTDRAASAEVPLLLAQVKQARADVNFLEEQLTRVRVEAPRDGVAIIGDASDWAGRPVRLGERLLEVADTRGAEVEIWLPSADNIPLQEGADVSLFLNVDPSQVRDAHLTHVNYRAELAPDGELAYRAHALLRDTEHLPRVGWRGTAKVNGEKVTLGYYLFRRPWASLRSWIGW</sequence>
<dbReference type="Gene3D" id="2.40.50.100">
    <property type="match status" value="1"/>
</dbReference>
<keyword evidence="4" id="KW-0812">Transmembrane</keyword>
<comment type="subcellular location">
    <subcellularLocation>
        <location evidence="1">Cell envelope</location>
    </subcellularLocation>
</comment>
<feature type="transmembrane region" description="Helical" evidence="4">
    <location>
        <begin position="192"/>
        <end position="211"/>
    </location>
</feature>
<dbReference type="AlphaFoldDB" id="A0A558HEA5"/>
<feature type="coiled-coil region" evidence="3">
    <location>
        <begin position="264"/>
        <end position="322"/>
    </location>
</feature>
<evidence type="ECO:0000313" key="6">
    <source>
        <dbReference type="Proteomes" id="UP000319941"/>
    </source>
</evidence>
<keyword evidence="6" id="KW-1185">Reference proteome</keyword>
<dbReference type="GO" id="GO:0030313">
    <property type="term" value="C:cell envelope"/>
    <property type="evidence" value="ECO:0007669"/>
    <property type="project" value="UniProtKB-SubCell"/>
</dbReference>
<reference evidence="5 6" key="1">
    <citation type="submission" date="2019-07" db="EMBL/GenBank/DDBJ databases">
        <title>Diversity of Bacteria from Kongsfjorden, Arctic.</title>
        <authorList>
            <person name="Yu Y."/>
        </authorList>
    </citation>
    <scope>NUCLEOTIDE SEQUENCE [LARGE SCALE GENOMIC DNA]</scope>
    <source>
        <strain evidence="5 6">SM1923</strain>
    </source>
</reference>